<dbReference type="OrthoDB" id="9810880at2"/>
<comment type="caution">
    <text evidence="3">The sequence shown here is derived from an EMBL/GenBank/DDBJ whole genome shotgun (WGS) entry which is preliminary data.</text>
</comment>
<dbReference type="GO" id="GO:0008902">
    <property type="term" value="F:hydroxymethylpyrimidine kinase activity"/>
    <property type="evidence" value="ECO:0007669"/>
    <property type="project" value="TreeGrafter"/>
</dbReference>
<dbReference type="PANTHER" id="PTHR20858:SF17">
    <property type="entry name" value="HYDROXYMETHYLPYRIMIDINE_PHOSPHOMETHYLPYRIMIDINE KINASE THI20-RELATED"/>
    <property type="match status" value="1"/>
</dbReference>
<dbReference type="Proteomes" id="UP000272193">
    <property type="component" value="Unassembled WGS sequence"/>
</dbReference>
<dbReference type="UniPathway" id="UPA00060">
    <property type="reaction ID" value="UER00138"/>
</dbReference>
<evidence type="ECO:0000259" key="2">
    <source>
        <dbReference type="Pfam" id="PF08543"/>
    </source>
</evidence>
<feature type="domain" description="Pyridoxamine kinase/Phosphomethylpyrimidine kinase" evidence="2">
    <location>
        <begin position="33"/>
        <end position="273"/>
    </location>
</feature>
<feature type="region of interest" description="Disordered" evidence="1">
    <location>
        <begin position="289"/>
        <end position="311"/>
    </location>
</feature>
<evidence type="ECO:0000313" key="3">
    <source>
        <dbReference type="EMBL" id="RPE67645.1"/>
    </source>
</evidence>
<sequence>MTFPNIEPTDVDPEGASAPLSAPACVLAIGANDPSGAAGLAADVLTIASVGAHPLPVVTGAWIRDTAGIRDFFGLPEEAVAEQARAALEDVSVRVIKIGFAGRPETLAVLAELTTEYGEIPVVACLPDLTWWSDDAIDAYLDALRELLLPEVTVLVGNVGNLTRWLLPEWSGERGPTPRELAIAAAEFGTHYVVVTGIHQGHETIENVLVNAQSVLASERFERIEAVFSGASDTLASALAALLATGCDLTEAFRDALQYLDGALDAGFRPGMGGAVPDRLFWAQPDEAENAEEAPEGSIDLLNQPFNDTRH</sequence>
<keyword evidence="3" id="KW-0808">Transferase</keyword>
<dbReference type="Pfam" id="PF08543">
    <property type="entry name" value="Phos_pyr_kin"/>
    <property type="match status" value="1"/>
</dbReference>
<dbReference type="GO" id="GO:0009229">
    <property type="term" value="P:thiamine diphosphate biosynthetic process"/>
    <property type="evidence" value="ECO:0007669"/>
    <property type="project" value="UniProtKB-UniPathway"/>
</dbReference>
<reference evidence="3 4" key="1">
    <citation type="submission" date="2018-11" db="EMBL/GenBank/DDBJ databases">
        <title>Genomic Encyclopedia of Type Strains, Phase IV (KMG-IV): sequencing the most valuable type-strain genomes for metagenomic binning, comparative biology and taxonomic classification.</title>
        <authorList>
            <person name="Goeker M."/>
        </authorList>
    </citation>
    <scope>NUCLEOTIDE SEQUENCE [LARGE SCALE GENOMIC DNA]</scope>
    <source>
        <strain evidence="3 4">DSM 101684</strain>
    </source>
</reference>
<dbReference type="Gene3D" id="3.40.1190.20">
    <property type="match status" value="1"/>
</dbReference>
<dbReference type="PANTHER" id="PTHR20858">
    <property type="entry name" value="PHOSPHOMETHYLPYRIMIDINE KINASE"/>
    <property type="match status" value="1"/>
</dbReference>
<keyword evidence="4" id="KW-1185">Reference proteome</keyword>
<proteinExistence type="predicted"/>
<dbReference type="GO" id="GO:0008972">
    <property type="term" value="F:phosphomethylpyrimidine kinase activity"/>
    <property type="evidence" value="ECO:0007669"/>
    <property type="project" value="TreeGrafter"/>
</dbReference>
<keyword evidence="3" id="KW-0418">Kinase</keyword>
<dbReference type="InterPro" id="IPR013749">
    <property type="entry name" value="PM/HMP-P_kinase-1"/>
</dbReference>
<dbReference type="EMBL" id="RKQL01000003">
    <property type="protein sequence ID" value="RPE67645.1"/>
    <property type="molecule type" value="Genomic_DNA"/>
</dbReference>
<organism evidence="3 4">
    <name type="scientific">Tibeticola sediminis</name>
    <dbReference type="NCBI Taxonomy" id="1917811"/>
    <lineage>
        <taxon>Bacteria</taxon>
        <taxon>Pseudomonadati</taxon>
        <taxon>Pseudomonadota</taxon>
        <taxon>Betaproteobacteria</taxon>
        <taxon>Burkholderiales</taxon>
        <taxon>Comamonadaceae</taxon>
        <taxon>Tibeticola</taxon>
    </lineage>
</organism>
<dbReference type="RefSeq" id="WP_124222291.1">
    <property type="nucleotide sequence ID" value="NZ_RKQL01000003.1"/>
</dbReference>
<accession>A0A3N4UGQ0</accession>
<dbReference type="GO" id="GO:0005829">
    <property type="term" value="C:cytosol"/>
    <property type="evidence" value="ECO:0007669"/>
    <property type="project" value="TreeGrafter"/>
</dbReference>
<evidence type="ECO:0000313" key="4">
    <source>
        <dbReference type="Proteomes" id="UP000272193"/>
    </source>
</evidence>
<protein>
    <submittedName>
        <fullName evidence="3">Hydroxymethylpyrimidine/phosphomethylpyrimidine kinase</fullName>
    </submittedName>
</protein>
<evidence type="ECO:0000256" key="1">
    <source>
        <dbReference type="SAM" id="MobiDB-lite"/>
    </source>
</evidence>
<dbReference type="GO" id="GO:0009228">
    <property type="term" value="P:thiamine biosynthetic process"/>
    <property type="evidence" value="ECO:0007669"/>
    <property type="project" value="TreeGrafter"/>
</dbReference>
<dbReference type="SUPFAM" id="SSF53613">
    <property type="entry name" value="Ribokinase-like"/>
    <property type="match status" value="1"/>
</dbReference>
<name>A0A3N4UGQ0_9BURK</name>
<dbReference type="AlphaFoldDB" id="A0A3N4UGQ0"/>
<gene>
    <name evidence="3" type="ORF">EDC62_1525</name>
</gene>
<dbReference type="InterPro" id="IPR029056">
    <property type="entry name" value="Ribokinase-like"/>
</dbReference>